<evidence type="ECO:0000313" key="6">
    <source>
        <dbReference type="Proteomes" id="UP001372338"/>
    </source>
</evidence>
<proteinExistence type="inferred from homology"/>
<feature type="region of interest" description="Disordered" evidence="3">
    <location>
        <begin position="61"/>
        <end position="222"/>
    </location>
</feature>
<gene>
    <name evidence="5" type="ORF">RIF29_41261</name>
</gene>
<dbReference type="GO" id="GO:0000028">
    <property type="term" value="P:ribosomal small subunit assembly"/>
    <property type="evidence" value="ECO:0007669"/>
    <property type="project" value="TreeGrafter"/>
</dbReference>
<keyword evidence="6" id="KW-1185">Reference proteome</keyword>
<dbReference type="GO" id="GO:0006364">
    <property type="term" value="P:rRNA processing"/>
    <property type="evidence" value="ECO:0007669"/>
    <property type="project" value="TreeGrafter"/>
</dbReference>
<feature type="compositionally biased region" description="Basic and acidic residues" evidence="3">
    <location>
        <begin position="174"/>
        <end position="192"/>
    </location>
</feature>
<dbReference type="InterPro" id="IPR024326">
    <property type="entry name" value="RRP7_C"/>
</dbReference>
<dbReference type="GO" id="GO:0034456">
    <property type="term" value="C:UTP-C complex"/>
    <property type="evidence" value="ECO:0007669"/>
    <property type="project" value="TreeGrafter"/>
</dbReference>
<evidence type="ECO:0000313" key="5">
    <source>
        <dbReference type="EMBL" id="KAK7246393.1"/>
    </source>
</evidence>
<evidence type="ECO:0000259" key="4">
    <source>
        <dbReference type="Pfam" id="PF12923"/>
    </source>
</evidence>
<keyword evidence="2" id="KW-0175">Coiled coil</keyword>
<dbReference type="CDD" id="cd12951">
    <property type="entry name" value="RRP7_Rrp7A"/>
    <property type="match status" value="1"/>
</dbReference>
<organism evidence="5 6">
    <name type="scientific">Crotalaria pallida</name>
    <name type="common">Smooth rattlebox</name>
    <name type="synonym">Crotalaria striata</name>
    <dbReference type="NCBI Taxonomy" id="3830"/>
    <lineage>
        <taxon>Eukaryota</taxon>
        <taxon>Viridiplantae</taxon>
        <taxon>Streptophyta</taxon>
        <taxon>Embryophyta</taxon>
        <taxon>Tracheophyta</taxon>
        <taxon>Spermatophyta</taxon>
        <taxon>Magnoliopsida</taxon>
        <taxon>eudicotyledons</taxon>
        <taxon>Gunneridae</taxon>
        <taxon>Pentapetalae</taxon>
        <taxon>rosids</taxon>
        <taxon>fabids</taxon>
        <taxon>Fabales</taxon>
        <taxon>Fabaceae</taxon>
        <taxon>Papilionoideae</taxon>
        <taxon>50 kb inversion clade</taxon>
        <taxon>genistoids sensu lato</taxon>
        <taxon>core genistoids</taxon>
        <taxon>Crotalarieae</taxon>
        <taxon>Crotalaria</taxon>
    </lineage>
</organism>
<dbReference type="PANTHER" id="PTHR13191">
    <property type="entry name" value="RIBOSOMAL RNA PROCESSING PROTEIN 7-RELATED"/>
    <property type="match status" value="1"/>
</dbReference>
<feature type="region of interest" description="Disordered" evidence="3">
    <location>
        <begin position="259"/>
        <end position="288"/>
    </location>
</feature>
<dbReference type="Proteomes" id="UP001372338">
    <property type="component" value="Unassembled WGS sequence"/>
</dbReference>
<dbReference type="GO" id="GO:0032545">
    <property type="term" value="C:CURI complex"/>
    <property type="evidence" value="ECO:0007669"/>
    <property type="project" value="TreeGrafter"/>
</dbReference>
<dbReference type="Pfam" id="PF12923">
    <property type="entry name" value="RRP7"/>
    <property type="match status" value="1"/>
</dbReference>
<comment type="caution">
    <text evidence="5">The sequence shown here is derived from an EMBL/GenBank/DDBJ whole genome shotgun (WGS) entry which is preliminary data.</text>
</comment>
<reference evidence="5 6" key="1">
    <citation type="submission" date="2024-01" db="EMBL/GenBank/DDBJ databases">
        <title>The genomes of 5 underutilized Papilionoideae crops provide insights into root nodulation and disease resistanc.</title>
        <authorList>
            <person name="Yuan L."/>
        </authorList>
    </citation>
    <scope>NUCLEOTIDE SEQUENCE [LARGE SCALE GENOMIC DNA]</scope>
    <source>
        <strain evidence="5">ZHUSHIDOU_FW_LH</strain>
        <tissue evidence="5">Leaf</tissue>
    </source>
</reference>
<protein>
    <recommendedName>
        <fullName evidence="4">Ribosomal RNA-processing protein 7 C-terminal domain-containing protein</fullName>
    </recommendedName>
</protein>
<feature type="compositionally biased region" description="Basic and acidic residues" evidence="3">
    <location>
        <begin position="112"/>
        <end position="133"/>
    </location>
</feature>
<evidence type="ECO:0000256" key="3">
    <source>
        <dbReference type="SAM" id="MobiDB-lite"/>
    </source>
</evidence>
<dbReference type="AlphaFoldDB" id="A0AAN9HV34"/>
<dbReference type="InterPro" id="IPR040446">
    <property type="entry name" value="RRP7"/>
</dbReference>
<evidence type="ECO:0000256" key="2">
    <source>
        <dbReference type="SAM" id="Coils"/>
    </source>
</evidence>
<dbReference type="Gene3D" id="6.10.250.1770">
    <property type="match status" value="1"/>
</dbReference>
<accession>A0AAN9HV34</accession>
<dbReference type="PANTHER" id="PTHR13191:SF0">
    <property type="entry name" value="RIBOSOMAL RNA-PROCESSING PROTEIN 7 HOMOLOG A-RELATED"/>
    <property type="match status" value="1"/>
</dbReference>
<comment type="similarity">
    <text evidence="1">Belongs to the RRP7 family.</text>
</comment>
<feature type="coiled-coil region" evidence="2">
    <location>
        <begin position="323"/>
        <end position="350"/>
    </location>
</feature>
<name>A0AAN9HV34_CROPI</name>
<evidence type="ECO:0000256" key="1">
    <source>
        <dbReference type="ARBA" id="ARBA00006110"/>
    </source>
</evidence>
<feature type="compositionally biased region" description="Basic residues" evidence="3">
    <location>
        <begin position="162"/>
        <end position="173"/>
    </location>
</feature>
<sequence length="356" mass="41043">MKAISGYWVNWPQAQWVFQWYPAQPEEAAEYPPPPSRTGVSVTGCYYCMMKGKGKLEKNTVVEEKRKRKREKIAVIETDTALNTQVDNGVKVGKKKKEKSSSIDKKKKRKNKDKDLVGKQRPKDEADVEEKSVDNCLSEAQDDVQDFKEHGDADTGPAIKPGRSKKGKKKRRKEDRLVKEVQISPEKEESLVKEVQISPEKEEEPVQDDIYIISSGDEDNSKGMKKWITEYHQSRPGLKVLQHQIDDFITAHEEKLEEERKEREARAAEGGWTVVVHHKGRKKTTDAESGVAVGSVAQAAVENKMNKKKPNEVGLDFYRFQRREAQRNEIMMLQSKFEEDKKRLQQLRAARKFRPY</sequence>
<dbReference type="EMBL" id="JAYWIO010000008">
    <property type="protein sequence ID" value="KAK7246393.1"/>
    <property type="molecule type" value="Genomic_DNA"/>
</dbReference>
<feature type="domain" description="Ribosomal RNA-processing protein 7 C-terminal" evidence="4">
    <location>
        <begin position="233"/>
        <end position="356"/>
    </location>
</feature>